<organism evidence="2 3">
    <name type="scientific">Candidatus Lucifugimonas marina</name>
    <dbReference type="NCBI Taxonomy" id="3038979"/>
    <lineage>
        <taxon>Bacteria</taxon>
        <taxon>Bacillati</taxon>
        <taxon>Chloroflexota</taxon>
        <taxon>Dehalococcoidia</taxon>
        <taxon>SAR202 cluster</taxon>
        <taxon>Candidatus Lucifugimonadales</taxon>
        <taxon>Candidatus Lucifugimonadaceae</taxon>
        <taxon>Candidatus Lucifugimonas</taxon>
    </lineage>
</organism>
<dbReference type="AlphaFoldDB" id="A0AAJ5ZDS8"/>
<name>A0AAJ5ZDS8_9CHLR</name>
<keyword evidence="1" id="KW-0732">Signal</keyword>
<dbReference type="RefSeq" id="WP_342853243.1">
    <property type="nucleotide sequence ID" value="NZ_CP046147.1"/>
</dbReference>
<evidence type="ECO:0000313" key="3">
    <source>
        <dbReference type="Proteomes" id="UP001219901"/>
    </source>
</evidence>
<dbReference type="EMBL" id="CP046147">
    <property type="protein sequence ID" value="WFG39388.1"/>
    <property type="molecule type" value="Genomic_DNA"/>
</dbReference>
<accession>A0AAJ5ZDS8</accession>
<feature type="chain" id="PRO_5042464261" description="DUF4367 domain-containing protein" evidence="1">
    <location>
        <begin position="24"/>
        <end position="152"/>
    </location>
</feature>
<gene>
    <name evidence="2" type="ORF">GKO48_07070</name>
</gene>
<evidence type="ECO:0000256" key="1">
    <source>
        <dbReference type="SAM" id="SignalP"/>
    </source>
</evidence>
<reference evidence="2 3" key="1">
    <citation type="submission" date="2019-11" db="EMBL/GenBank/DDBJ databases">
        <authorList>
            <person name="Cho J.-C."/>
        </authorList>
    </citation>
    <scope>NUCLEOTIDE SEQUENCE [LARGE SCALE GENOMIC DNA]</scope>
    <source>
        <strain evidence="2 3">JH1073</strain>
    </source>
</reference>
<evidence type="ECO:0008006" key="4">
    <source>
        <dbReference type="Google" id="ProtNLM"/>
    </source>
</evidence>
<keyword evidence="3" id="KW-1185">Reference proteome</keyword>
<feature type="signal peptide" evidence="1">
    <location>
        <begin position="1"/>
        <end position="23"/>
    </location>
</feature>
<proteinExistence type="predicted"/>
<dbReference type="PROSITE" id="PS51257">
    <property type="entry name" value="PROKAR_LIPOPROTEIN"/>
    <property type="match status" value="1"/>
</dbReference>
<evidence type="ECO:0000313" key="2">
    <source>
        <dbReference type="EMBL" id="WFG39388.1"/>
    </source>
</evidence>
<sequence>MLRRFFITVIALSAFSIMSVACAGGGGDIEPADSYESLSAALEAAGMKVGEQVENNFLFAGLFTVPGIEMTASGQDILAFEFATEEEAAGQAALVSPDGYGIGLKYINWVDTPQFFLNGKMIVVYDGSQSLVTDTLITAMGERFAGESPDGA</sequence>
<reference evidence="3" key="2">
    <citation type="submission" date="2023-06" db="EMBL/GenBank/DDBJ databases">
        <title>Pangenomics reveal diversification of enzyme families and niche specialization in globally abundant SAR202 bacteria.</title>
        <authorList>
            <person name="Saw J.H.W."/>
        </authorList>
    </citation>
    <scope>NUCLEOTIDE SEQUENCE [LARGE SCALE GENOMIC DNA]</scope>
    <source>
        <strain evidence="3">JH1073</strain>
    </source>
</reference>
<protein>
    <recommendedName>
        <fullName evidence="4">DUF4367 domain-containing protein</fullName>
    </recommendedName>
</protein>
<dbReference type="Proteomes" id="UP001219901">
    <property type="component" value="Chromosome"/>
</dbReference>